<reference evidence="1" key="1">
    <citation type="submission" date="2023-07" db="EMBL/GenBank/DDBJ databases">
        <title>draft genome sequence of fig (Ficus carica).</title>
        <authorList>
            <person name="Takahashi T."/>
            <person name="Nishimura K."/>
        </authorList>
    </citation>
    <scope>NUCLEOTIDE SEQUENCE</scope>
</reference>
<gene>
    <name evidence="1" type="ORF">TIFTF001_016825</name>
</gene>
<organism evidence="1 2">
    <name type="scientific">Ficus carica</name>
    <name type="common">Common fig</name>
    <dbReference type="NCBI Taxonomy" id="3494"/>
    <lineage>
        <taxon>Eukaryota</taxon>
        <taxon>Viridiplantae</taxon>
        <taxon>Streptophyta</taxon>
        <taxon>Embryophyta</taxon>
        <taxon>Tracheophyta</taxon>
        <taxon>Spermatophyta</taxon>
        <taxon>Magnoliopsida</taxon>
        <taxon>eudicotyledons</taxon>
        <taxon>Gunneridae</taxon>
        <taxon>Pentapetalae</taxon>
        <taxon>rosids</taxon>
        <taxon>fabids</taxon>
        <taxon>Rosales</taxon>
        <taxon>Moraceae</taxon>
        <taxon>Ficeae</taxon>
        <taxon>Ficus</taxon>
    </lineage>
</organism>
<evidence type="ECO:0000313" key="1">
    <source>
        <dbReference type="EMBL" id="GMN47639.1"/>
    </source>
</evidence>
<protein>
    <recommendedName>
        <fullName evidence="3">Reverse transcriptase</fullName>
    </recommendedName>
</protein>
<comment type="caution">
    <text evidence="1">The sequence shown here is derived from an EMBL/GenBank/DDBJ whole genome shotgun (WGS) entry which is preliminary data.</text>
</comment>
<dbReference type="Proteomes" id="UP001187192">
    <property type="component" value="Unassembled WGS sequence"/>
</dbReference>
<evidence type="ECO:0008006" key="3">
    <source>
        <dbReference type="Google" id="ProtNLM"/>
    </source>
</evidence>
<dbReference type="EMBL" id="BTGU01000026">
    <property type="protein sequence ID" value="GMN47639.1"/>
    <property type="molecule type" value="Genomic_DNA"/>
</dbReference>
<proteinExistence type="predicted"/>
<accession>A0AA88A123</accession>
<dbReference type="AlphaFoldDB" id="A0AA88A123"/>
<evidence type="ECO:0000313" key="2">
    <source>
        <dbReference type="Proteomes" id="UP001187192"/>
    </source>
</evidence>
<sequence length="161" mass="18577">MYPSSLMARVLKAKYISNSNFLEANIGNNASYVWRSIVSGRELLKEGLRWRIGDDKNVLVFKDPWISRPTLFQPISRPSLNTENLKISGLMSPFGWHKEKLESILLLMDQELVWSIPSSSRQRPDRRCPCSALGGGSDSNWWRKLWRSVWRFGGVVLYGQF</sequence>
<name>A0AA88A123_FICCA</name>
<keyword evidence="2" id="KW-1185">Reference proteome</keyword>